<proteinExistence type="predicted"/>
<accession>A0A508WP41</accession>
<dbReference type="EMBL" id="CABFNB010000006">
    <property type="protein sequence ID" value="VTZ59268.1"/>
    <property type="molecule type" value="Genomic_DNA"/>
</dbReference>
<gene>
    <name evidence="1" type="ORF">EMEDMD4_1030017</name>
</gene>
<dbReference type="AlphaFoldDB" id="A0A508WP41"/>
<name>A0A508WP41_9HYPH</name>
<evidence type="ECO:0000313" key="1">
    <source>
        <dbReference type="EMBL" id="VTZ59268.1"/>
    </source>
</evidence>
<organism evidence="1">
    <name type="scientific">Sinorhizobium medicae</name>
    <dbReference type="NCBI Taxonomy" id="110321"/>
    <lineage>
        <taxon>Bacteria</taxon>
        <taxon>Pseudomonadati</taxon>
        <taxon>Pseudomonadota</taxon>
        <taxon>Alphaproteobacteria</taxon>
        <taxon>Hyphomicrobiales</taxon>
        <taxon>Rhizobiaceae</taxon>
        <taxon>Sinorhizobium/Ensifer group</taxon>
        <taxon>Sinorhizobium</taxon>
    </lineage>
</organism>
<dbReference type="Proteomes" id="UP000507954">
    <property type="component" value="Unassembled WGS sequence"/>
</dbReference>
<sequence>MPALGPMTDIIFTIRVGVSVDDRERLLNRIQALPGVDLAAPVKGDSTSDSLRRIHFARLSGESTVPDCLSAIRDMPEVEQVTIPARRGLQPRA</sequence>
<reference evidence="1" key="1">
    <citation type="submission" date="2019-06" db="EMBL/GenBank/DDBJ databases">
        <authorList>
            <person name="Le Quere A."/>
            <person name="Colella S."/>
        </authorList>
    </citation>
    <scope>NUCLEOTIDE SEQUENCE</scope>
    <source>
        <strain evidence="1">EmedicaeMD41</strain>
    </source>
</reference>
<protein>
    <submittedName>
        <fullName evidence="1">Uncharacterized protein</fullName>
    </submittedName>
</protein>